<keyword evidence="4" id="KW-1185">Reference proteome</keyword>
<dbReference type="RefSeq" id="WP_232177934.1">
    <property type="nucleotide sequence ID" value="NZ_JAJPWV010000003.1"/>
</dbReference>
<organism evidence="3 4">
    <name type="scientific">Mucilaginibacter roseus</name>
    <dbReference type="NCBI Taxonomy" id="1528868"/>
    <lineage>
        <taxon>Bacteria</taxon>
        <taxon>Pseudomonadati</taxon>
        <taxon>Bacteroidota</taxon>
        <taxon>Sphingobacteriia</taxon>
        <taxon>Sphingobacteriales</taxon>
        <taxon>Sphingobacteriaceae</taxon>
        <taxon>Mucilaginibacter</taxon>
    </lineage>
</organism>
<gene>
    <name evidence="3" type="ORF">LT679_12525</name>
</gene>
<dbReference type="Pfam" id="PF20125">
    <property type="entry name" value="DUF6515"/>
    <property type="match status" value="1"/>
</dbReference>
<feature type="compositionally biased region" description="Polar residues" evidence="1">
    <location>
        <begin position="111"/>
        <end position="120"/>
    </location>
</feature>
<protein>
    <submittedName>
        <fullName evidence="3">Uncharacterized protein</fullName>
    </submittedName>
</protein>
<evidence type="ECO:0000313" key="4">
    <source>
        <dbReference type="Proteomes" id="UP001199919"/>
    </source>
</evidence>
<proteinExistence type="predicted"/>
<evidence type="ECO:0000256" key="1">
    <source>
        <dbReference type="SAM" id="MobiDB-lite"/>
    </source>
</evidence>
<evidence type="ECO:0000256" key="2">
    <source>
        <dbReference type="SAM" id="SignalP"/>
    </source>
</evidence>
<feature type="region of interest" description="Disordered" evidence="1">
    <location>
        <begin position="31"/>
        <end position="120"/>
    </location>
</feature>
<feature type="compositionally biased region" description="Low complexity" evidence="1">
    <location>
        <begin position="62"/>
        <end position="90"/>
    </location>
</feature>
<feature type="region of interest" description="Disordered" evidence="1">
    <location>
        <begin position="341"/>
        <end position="365"/>
    </location>
</feature>
<feature type="chain" id="PRO_5046701614" evidence="2">
    <location>
        <begin position="25"/>
        <end position="365"/>
    </location>
</feature>
<dbReference type="InterPro" id="IPR045398">
    <property type="entry name" value="DUF6515"/>
</dbReference>
<dbReference type="Proteomes" id="UP001199919">
    <property type="component" value="Unassembled WGS sequence"/>
</dbReference>
<comment type="caution">
    <text evidence="3">The sequence shown here is derived from an EMBL/GenBank/DDBJ whole genome shotgun (WGS) entry which is preliminary data.</text>
</comment>
<feature type="compositionally biased region" description="Gly residues" evidence="1">
    <location>
        <begin position="31"/>
        <end position="48"/>
    </location>
</feature>
<dbReference type="EMBL" id="JAJPWV010000003">
    <property type="protein sequence ID" value="MCD8741433.1"/>
    <property type="molecule type" value="Genomic_DNA"/>
</dbReference>
<reference evidence="3 4" key="1">
    <citation type="submission" date="2021-12" db="EMBL/GenBank/DDBJ databases">
        <title>Mucilaginibacter roseus genome.</title>
        <authorList>
            <person name="Ferreira J.R."/>
            <person name="Newman J.D."/>
        </authorList>
    </citation>
    <scope>NUCLEOTIDE SEQUENCE [LARGE SCALE GENOMIC DNA]</scope>
    <source>
        <strain evidence="3 4">LMG 28454</strain>
    </source>
</reference>
<feature type="signal peptide" evidence="2">
    <location>
        <begin position="1"/>
        <end position="24"/>
    </location>
</feature>
<sequence>MKRSYKNLLYVALSGLLCSFTVFSADAQRAGRGGGGGGGMRGGGGGSVGISRPSFGGGGGMSRPSMSSSGSRPSFSGGSRPSFGSAAPGPRMSSPSNRPGVSGFSRPDSRGSVSANGRFNNYQGSRFNNYGNRVYARPPYNGRGYYGNRYYGNRYYGNRYYGDRYYGRGYYGGGFYYPYRGFYSSYYMPHIGFSIGVLPFGYYPFYWNNAQYYYSDGLYYQQGTDDQYTVVEPPVGAEIKELPSKAQSIVINGVQYYELNGVYYQPVTKDDGTTTYQIAGKDGELNTDEGYNEQLPLVGDIVVDLPPDTRKVKLNGEKLYVDQMGVYYKEDRDANDKKVYKVVGVPENNNDQSAADSTGDEDEDQ</sequence>
<feature type="compositionally biased region" description="Polar residues" evidence="1">
    <location>
        <begin position="347"/>
        <end position="356"/>
    </location>
</feature>
<keyword evidence="2" id="KW-0732">Signal</keyword>
<evidence type="ECO:0000313" key="3">
    <source>
        <dbReference type="EMBL" id="MCD8741433.1"/>
    </source>
</evidence>
<accession>A0ABS8U2T5</accession>
<name>A0ABS8U2T5_9SPHI</name>